<gene>
    <name evidence="8" type="ORF">SAMN06297358_1865</name>
</gene>
<dbReference type="SUPFAM" id="SSF48452">
    <property type="entry name" value="TPR-like"/>
    <property type="match status" value="1"/>
</dbReference>
<dbReference type="Gene3D" id="1.25.40.390">
    <property type="match status" value="1"/>
</dbReference>
<protein>
    <submittedName>
        <fullName evidence="8">RagB/SusD domain-containing protein</fullName>
    </submittedName>
</protein>
<comment type="subcellular location">
    <subcellularLocation>
        <location evidence="1">Cell outer membrane</location>
    </subcellularLocation>
</comment>
<feature type="domain" description="SusD-like N-terminal" evidence="7">
    <location>
        <begin position="56"/>
        <end position="244"/>
    </location>
</feature>
<evidence type="ECO:0000259" key="7">
    <source>
        <dbReference type="Pfam" id="PF14322"/>
    </source>
</evidence>
<keyword evidence="4" id="KW-0472">Membrane</keyword>
<keyword evidence="9" id="KW-1185">Reference proteome</keyword>
<dbReference type="PROSITE" id="PS51257">
    <property type="entry name" value="PROKAR_LIPOPROTEIN"/>
    <property type="match status" value="1"/>
</dbReference>
<evidence type="ECO:0000256" key="5">
    <source>
        <dbReference type="ARBA" id="ARBA00023237"/>
    </source>
</evidence>
<keyword evidence="3" id="KW-0732">Signal</keyword>
<feature type="domain" description="RagB/SusD" evidence="6">
    <location>
        <begin position="355"/>
        <end position="536"/>
    </location>
</feature>
<reference evidence="9" key="1">
    <citation type="submission" date="2017-09" db="EMBL/GenBank/DDBJ databases">
        <authorList>
            <person name="Varghese N."/>
            <person name="Submissions S."/>
        </authorList>
    </citation>
    <scope>NUCLEOTIDE SEQUENCE [LARGE SCALE GENOMIC DNA]</scope>
    <source>
        <strain evidence="9">CGMCC 1.12803</strain>
    </source>
</reference>
<dbReference type="OrthoDB" id="993981at2"/>
<evidence type="ECO:0000256" key="1">
    <source>
        <dbReference type="ARBA" id="ARBA00004442"/>
    </source>
</evidence>
<evidence type="ECO:0000256" key="3">
    <source>
        <dbReference type="ARBA" id="ARBA00022729"/>
    </source>
</evidence>
<dbReference type="AlphaFoldDB" id="A0A285ZZ30"/>
<dbReference type="CDD" id="cd08977">
    <property type="entry name" value="SusD"/>
    <property type="match status" value="1"/>
</dbReference>
<dbReference type="Pfam" id="PF14322">
    <property type="entry name" value="SusD-like_3"/>
    <property type="match status" value="1"/>
</dbReference>
<accession>A0A285ZZ30</accession>
<dbReference type="Pfam" id="PF07980">
    <property type="entry name" value="SusD_RagB"/>
    <property type="match status" value="1"/>
</dbReference>
<evidence type="ECO:0000313" key="8">
    <source>
        <dbReference type="EMBL" id="SOD14901.1"/>
    </source>
</evidence>
<dbReference type="RefSeq" id="WP_097131192.1">
    <property type="nucleotide sequence ID" value="NZ_OCMT01000002.1"/>
</dbReference>
<evidence type="ECO:0000313" key="9">
    <source>
        <dbReference type="Proteomes" id="UP000219281"/>
    </source>
</evidence>
<proteinExistence type="inferred from homology"/>
<evidence type="ECO:0000256" key="4">
    <source>
        <dbReference type="ARBA" id="ARBA00023136"/>
    </source>
</evidence>
<dbReference type="InterPro" id="IPR011990">
    <property type="entry name" value="TPR-like_helical_dom_sf"/>
</dbReference>
<dbReference type="InterPro" id="IPR033985">
    <property type="entry name" value="SusD-like_N"/>
</dbReference>
<comment type="similarity">
    <text evidence="2">Belongs to the SusD family.</text>
</comment>
<organism evidence="8 9">
    <name type="scientific">Pedobacter xixiisoli</name>
    <dbReference type="NCBI Taxonomy" id="1476464"/>
    <lineage>
        <taxon>Bacteria</taxon>
        <taxon>Pseudomonadati</taxon>
        <taxon>Bacteroidota</taxon>
        <taxon>Sphingobacteriia</taxon>
        <taxon>Sphingobacteriales</taxon>
        <taxon>Sphingobacteriaceae</taxon>
        <taxon>Pedobacter</taxon>
    </lineage>
</organism>
<dbReference type="InterPro" id="IPR012944">
    <property type="entry name" value="SusD_RagB_dom"/>
</dbReference>
<dbReference type="Proteomes" id="UP000219281">
    <property type="component" value="Unassembled WGS sequence"/>
</dbReference>
<dbReference type="GO" id="GO:0009279">
    <property type="term" value="C:cell outer membrane"/>
    <property type="evidence" value="ECO:0007669"/>
    <property type="project" value="UniProtKB-SubCell"/>
</dbReference>
<sequence>MKQIKNISTRFIILVSLVSAFTSCKKVVDQEPISNEVAKDYYKDYKEVSVALAGCYNGMQEPLINEWQFTELRSDNARQRSVNSTTNTNMELNVLNLYNAGPQHQQIYNYWLSVYKNIRNVNYVLKSLGVSFENGQLVFGTPTASVTEAQRNELAGQALFIRAHHYFNLVRLYGGVFLVTKPLTAAEARKINRSSINDTYNLITKDLEAAATLASAKPYNQIASTDFGRVNAWSAKGLLAKVYLTLPVPRSADALALLNDVIANSGYGLETSFQRVFAINNEMNKEILFAVRYRSGLVGLGNPMANLFAPASSGDAIINGDGGGFNYPTPSVNSAFTTSLTSFTDARKDVTIASYSGSTTPLYVNKFFSKVIVANDAENDFTVLRFSDILLLKAEAQGYDGAAGSSVGIINQIRERAGAGNYSTGTFTTAFYKYPASGTGAITSDADFHIALLKERRLEFAFENQRLFDLIRFGDAVATIQAHYATEYSAYYGRFNPVIPLVTLQANINTNKLLLPIPQREIDTNTEITITQNPGY</sequence>
<name>A0A285ZZ30_9SPHI</name>
<dbReference type="EMBL" id="OCMT01000002">
    <property type="protein sequence ID" value="SOD14901.1"/>
    <property type="molecule type" value="Genomic_DNA"/>
</dbReference>
<evidence type="ECO:0000256" key="2">
    <source>
        <dbReference type="ARBA" id="ARBA00006275"/>
    </source>
</evidence>
<keyword evidence="5" id="KW-0998">Cell outer membrane</keyword>
<evidence type="ECO:0000259" key="6">
    <source>
        <dbReference type="Pfam" id="PF07980"/>
    </source>
</evidence>